<dbReference type="Proteomes" id="UP000016922">
    <property type="component" value="Unassembled WGS sequence"/>
</dbReference>
<gene>
    <name evidence="2" type="ORF">GLAREA_00755</name>
</gene>
<keyword evidence="3" id="KW-1185">Reference proteome</keyword>
<organism evidence="2 3">
    <name type="scientific">Glarea lozoyensis (strain ATCC 20868 / MF5171)</name>
    <dbReference type="NCBI Taxonomy" id="1116229"/>
    <lineage>
        <taxon>Eukaryota</taxon>
        <taxon>Fungi</taxon>
        <taxon>Dikarya</taxon>
        <taxon>Ascomycota</taxon>
        <taxon>Pezizomycotina</taxon>
        <taxon>Leotiomycetes</taxon>
        <taxon>Helotiales</taxon>
        <taxon>Helotiaceae</taxon>
        <taxon>Glarea</taxon>
    </lineage>
</organism>
<dbReference type="AlphaFoldDB" id="S3CVA8"/>
<accession>S3CVA8</accession>
<dbReference type="RefSeq" id="XP_008083704.1">
    <property type="nucleotide sequence ID" value="XM_008085513.1"/>
</dbReference>
<dbReference type="HOGENOM" id="CLU_2758001_0_0_1"/>
<dbReference type="GeneID" id="19459813"/>
<evidence type="ECO:0000256" key="1">
    <source>
        <dbReference type="SAM" id="MobiDB-lite"/>
    </source>
</evidence>
<feature type="region of interest" description="Disordered" evidence="1">
    <location>
        <begin position="47"/>
        <end position="70"/>
    </location>
</feature>
<protein>
    <submittedName>
        <fullName evidence="2">Uncharacterized protein</fullName>
    </submittedName>
</protein>
<evidence type="ECO:0000313" key="3">
    <source>
        <dbReference type="Proteomes" id="UP000016922"/>
    </source>
</evidence>
<evidence type="ECO:0000313" key="2">
    <source>
        <dbReference type="EMBL" id="EPE29595.1"/>
    </source>
</evidence>
<dbReference type="EMBL" id="KE145367">
    <property type="protein sequence ID" value="EPE29595.1"/>
    <property type="molecule type" value="Genomic_DNA"/>
</dbReference>
<proteinExistence type="predicted"/>
<sequence>MFFKKPAALETECASAKDDLSLSSLPPTTHALMNEERAERLRIRKEKHAAATKQKEKEYRRKEKIYDHAK</sequence>
<feature type="compositionally biased region" description="Basic and acidic residues" evidence="1">
    <location>
        <begin position="53"/>
        <end position="70"/>
    </location>
</feature>
<name>S3CVA8_GLAL2</name>
<reference evidence="2 3" key="1">
    <citation type="journal article" date="2013" name="BMC Genomics">
        <title>Genomics-driven discovery of the pneumocandin biosynthetic gene cluster in the fungus Glarea lozoyensis.</title>
        <authorList>
            <person name="Chen L."/>
            <person name="Yue Q."/>
            <person name="Zhang X."/>
            <person name="Xiang M."/>
            <person name="Wang C."/>
            <person name="Li S."/>
            <person name="Che Y."/>
            <person name="Ortiz-Lopez F.J."/>
            <person name="Bills G.F."/>
            <person name="Liu X."/>
            <person name="An Z."/>
        </authorList>
    </citation>
    <scope>NUCLEOTIDE SEQUENCE [LARGE SCALE GENOMIC DNA]</scope>
    <source>
        <strain evidence="3">ATCC 20868 / MF5171</strain>
    </source>
</reference>
<dbReference type="KEGG" id="glz:GLAREA_00755"/>